<comment type="caution">
    <text evidence="6">The sequence shown here is derived from an EMBL/GenBank/DDBJ whole genome shotgun (WGS) entry which is preliminary data.</text>
</comment>
<evidence type="ECO:0000256" key="1">
    <source>
        <dbReference type="ARBA" id="ARBA00006739"/>
    </source>
</evidence>
<dbReference type="EMBL" id="JAQYXL010000001">
    <property type="protein sequence ID" value="MEN3230381.1"/>
    <property type="molecule type" value="Genomic_DNA"/>
</dbReference>
<dbReference type="InterPro" id="IPR029044">
    <property type="entry name" value="Nucleotide-diphossugar_trans"/>
</dbReference>
<dbReference type="Gene3D" id="3.40.50.2000">
    <property type="entry name" value="Glycogen Phosphorylase B"/>
    <property type="match status" value="1"/>
</dbReference>
<dbReference type="Proteomes" id="UP001404845">
    <property type="component" value="Unassembled WGS sequence"/>
</dbReference>
<evidence type="ECO:0000256" key="2">
    <source>
        <dbReference type="ARBA" id="ARBA00022676"/>
    </source>
</evidence>
<evidence type="ECO:0000313" key="6">
    <source>
        <dbReference type="EMBL" id="MEN3230381.1"/>
    </source>
</evidence>
<protein>
    <submittedName>
        <fullName evidence="6">Glycosyltransferase</fullName>
        <ecNumber evidence="6">2.4.-.-</ecNumber>
    </submittedName>
</protein>
<dbReference type="RefSeq" id="WP_345971756.1">
    <property type="nucleotide sequence ID" value="NZ_JAQYXL010000001.1"/>
</dbReference>
<dbReference type="Pfam" id="PF00535">
    <property type="entry name" value="Glycos_transf_2"/>
    <property type="match status" value="1"/>
</dbReference>
<gene>
    <name evidence="6" type="ORF">PUR21_22580</name>
</gene>
<dbReference type="Pfam" id="PF00534">
    <property type="entry name" value="Glycos_transf_1"/>
    <property type="match status" value="1"/>
</dbReference>
<reference evidence="6 7" key="1">
    <citation type="journal article" date="2023" name="PLoS ONE">
        <title>Complete genome assembly of Hawai'i environmental nontuberculous mycobacteria reveals unexpected co-isolation with methylobacteria.</title>
        <authorList>
            <person name="Hendrix J."/>
            <person name="Epperson L.E."/>
            <person name="Tong E.I."/>
            <person name="Chan Y.L."/>
            <person name="Hasan N.A."/>
            <person name="Dawrs S.N."/>
            <person name="Norton G.J."/>
            <person name="Virdi R."/>
            <person name="Crooks J.L."/>
            <person name="Chan E.D."/>
            <person name="Honda J.R."/>
            <person name="Strong M."/>
        </authorList>
    </citation>
    <scope>NUCLEOTIDE SEQUENCE [LARGE SCALE GENOMIC DNA]</scope>
    <source>
        <strain evidence="6 7">NJH_HI01</strain>
    </source>
</reference>
<evidence type="ECO:0000259" key="4">
    <source>
        <dbReference type="Pfam" id="PF00534"/>
    </source>
</evidence>
<dbReference type="SUPFAM" id="SSF53448">
    <property type="entry name" value="Nucleotide-diphospho-sugar transferases"/>
    <property type="match status" value="1"/>
</dbReference>
<accession>A0ABU9ZGV5</accession>
<dbReference type="PANTHER" id="PTHR43179">
    <property type="entry name" value="RHAMNOSYLTRANSFERASE WBBL"/>
    <property type="match status" value="1"/>
</dbReference>
<evidence type="ECO:0000313" key="7">
    <source>
        <dbReference type="Proteomes" id="UP001404845"/>
    </source>
</evidence>
<dbReference type="EC" id="2.4.-.-" evidence="6"/>
<dbReference type="GO" id="GO:0016757">
    <property type="term" value="F:glycosyltransferase activity"/>
    <property type="evidence" value="ECO:0007669"/>
    <property type="project" value="UniProtKB-KW"/>
</dbReference>
<evidence type="ECO:0000256" key="3">
    <source>
        <dbReference type="ARBA" id="ARBA00022679"/>
    </source>
</evidence>
<dbReference type="SUPFAM" id="SSF53756">
    <property type="entry name" value="UDP-Glycosyltransferase/glycogen phosphorylase"/>
    <property type="match status" value="1"/>
</dbReference>
<name>A0ABU9ZGV5_9HYPH</name>
<sequence>MNINMFRSKVKLKSHNCSSSKIKVGVSEIFDEIWYVRRYLSRDTKKIATHMPPIEHFLKFGIDLGWQPNALFDYAHYSSNVDILKDGAVSKRDTILDYILGPNRKLISTHPLFDPLWYLQQNEDVKAEFLSGRTHPLRHFINFGGREGRQPHPLFDAKWYLETYADALDAFHSDGLTPFNHYRLVGSKLLHSTTPNFDVHKYLSDYGQVKALIGSPDFDVVSHYISTGIFEGHKPSKLVLHAPARSNLSDNTMDLSVLSRAENTWKLSDDPLVSVIIINQNGAHHLPVLFEALSQQTYCNFEIIFVDNGSTDSSRSIVDAQELTKKVLMLDRNAGFAEANNIGLAAARGELIAILNNDTRPERDWMEVLVRALQNNPHAGAATPKLRFWSKFSTLKFTSKAPFSIKRDKLLGSLNYKKIFVVDDKEGATEIESTRKDGLHAIELKIPTQTDEYEFQCNGKEPDQIIVLSDNFERKSFRMLGLATTIAYRLNERSRKISKYVINNAGSLVDGELTTSDRGFGEYDSGQYDSTERVPMLCGCAAMIRRDALLGKDIFPSEFIAYYEDSELSMRLRAAGLDVIYCPSSVVYHKHSATSVEKSKFWMKYVNRNQVIFRYMHTPDDRRSEVLNSAMMTFNHHQAYFRDLSNIKTANDKNYSEVLPEIIEELPEMVRKFQSGHIHKRRGTRIGVFNNFWQTLGGGEAHALNFVEALSAFGYIELISIDDFDLDRVLSYFGKDPDRLIKRLIKQLTPELTEEYDIFVNSCYMSECESRAAHSLYLVSFPSKTPSANFLGSYQFIANSAYTLHWMERLWGRGNFDASILYPTVSPNLIGYIPDRGASKSKTILSVGRFFRTGHSKNQHIIAEIYKMFVSHSGDHEWKLVLAGSSNDDLYVEEIRSILDGYNADVVVNIPISEMVSYYREASIYIHAAGYGQDAEQEPEKFEHYGMTVAEAIMNGCYPIVYDAAGPQEIVQLLGEGEIYNNIDAAVKALLNTTCKLAGQEMRNQVANDILGKAERCISITNSDVSKKKIDLVLKAAGIEPPID</sequence>
<comment type="similarity">
    <text evidence="1">Belongs to the glycosyltransferase 2 family.</text>
</comment>
<dbReference type="InterPro" id="IPR001173">
    <property type="entry name" value="Glyco_trans_2-like"/>
</dbReference>
<dbReference type="InterPro" id="IPR001296">
    <property type="entry name" value="Glyco_trans_1"/>
</dbReference>
<organism evidence="6 7">
    <name type="scientific">Methylorubrum rhodesianum</name>
    <dbReference type="NCBI Taxonomy" id="29427"/>
    <lineage>
        <taxon>Bacteria</taxon>
        <taxon>Pseudomonadati</taxon>
        <taxon>Pseudomonadota</taxon>
        <taxon>Alphaproteobacteria</taxon>
        <taxon>Hyphomicrobiales</taxon>
        <taxon>Methylobacteriaceae</taxon>
        <taxon>Methylorubrum</taxon>
    </lineage>
</organism>
<keyword evidence="2 6" id="KW-0328">Glycosyltransferase</keyword>
<keyword evidence="7" id="KW-1185">Reference proteome</keyword>
<dbReference type="Gene3D" id="3.90.550.10">
    <property type="entry name" value="Spore Coat Polysaccharide Biosynthesis Protein SpsA, Chain A"/>
    <property type="match status" value="1"/>
</dbReference>
<proteinExistence type="inferred from homology"/>
<evidence type="ECO:0000259" key="5">
    <source>
        <dbReference type="Pfam" id="PF00535"/>
    </source>
</evidence>
<feature type="domain" description="Glycosyltransferase 2-like" evidence="5">
    <location>
        <begin position="274"/>
        <end position="382"/>
    </location>
</feature>
<keyword evidence="3 6" id="KW-0808">Transferase</keyword>
<feature type="domain" description="Glycosyl transferase family 1" evidence="4">
    <location>
        <begin position="839"/>
        <end position="983"/>
    </location>
</feature>
<dbReference type="PANTHER" id="PTHR43179:SF12">
    <property type="entry name" value="GALACTOFURANOSYLTRANSFERASE GLFT2"/>
    <property type="match status" value="1"/>
</dbReference>